<dbReference type="EMBL" id="JBHTRV010000018">
    <property type="protein sequence ID" value="MFE5982687.1"/>
    <property type="molecule type" value="Genomic_DNA"/>
</dbReference>
<gene>
    <name evidence="4" type="ORF">ACFQ63_23580</name>
</gene>
<evidence type="ECO:0000313" key="5">
    <source>
        <dbReference type="Proteomes" id="UP001600424"/>
    </source>
</evidence>
<dbReference type="SUPFAM" id="SSF50965">
    <property type="entry name" value="Galactose oxidase, central domain"/>
    <property type="match status" value="1"/>
</dbReference>
<accession>A0ABW6J0U2</accession>
<organism evidence="4 5">
    <name type="scientific">Streptomyces wedmorensis</name>
    <dbReference type="NCBI Taxonomy" id="43759"/>
    <lineage>
        <taxon>Bacteria</taxon>
        <taxon>Bacillati</taxon>
        <taxon>Actinomycetota</taxon>
        <taxon>Actinomycetes</taxon>
        <taxon>Kitasatosporales</taxon>
        <taxon>Streptomycetaceae</taxon>
        <taxon>Streptomyces</taxon>
    </lineage>
</organism>
<evidence type="ECO:0000256" key="3">
    <source>
        <dbReference type="SAM" id="MobiDB-lite"/>
    </source>
</evidence>
<evidence type="ECO:0000313" key="4">
    <source>
        <dbReference type="EMBL" id="MFE5982687.1"/>
    </source>
</evidence>
<keyword evidence="1" id="KW-0880">Kelch repeat</keyword>
<feature type="region of interest" description="Disordered" evidence="3">
    <location>
        <begin position="243"/>
        <end position="278"/>
    </location>
</feature>
<dbReference type="Pfam" id="PF01344">
    <property type="entry name" value="Kelch_1"/>
    <property type="match status" value="2"/>
</dbReference>
<comment type="caution">
    <text evidence="4">The sequence shown here is derived from an EMBL/GenBank/DDBJ whole genome shotgun (WGS) entry which is preliminary data.</text>
</comment>
<dbReference type="Proteomes" id="UP001600424">
    <property type="component" value="Unassembled WGS sequence"/>
</dbReference>
<dbReference type="PANTHER" id="PTHR46344:SF27">
    <property type="entry name" value="KELCH REPEAT SUPERFAMILY PROTEIN"/>
    <property type="match status" value="1"/>
</dbReference>
<evidence type="ECO:0000256" key="1">
    <source>
        <dbReference type="ARBA" id="ARBA00022441"/>
    </source>
</evidence>
<dbReference type="PANTHER" id="PTHR46344">
    <property type="entry name" value="OS02G0202900 PROTEIN"/>
    <property type="match status" value="1"/>
</dbReference>
<evidence type="ECO:0000256" key="2">
    <source>
        <dbReference type="ARBA" id="ARBA00022737"/>
    </source>
</evidence>
<dbReference type="RefSeq" id="WP_386252607.1">
    <property type="nucleotide sequence ID" value="NZ_JBHTRV010000018.1"/>
</dbReference>
<dbReference type="InterPro" id="IPR006652">
    <property type="entry name" value="Kelch_1"/>
</dbReference>
<dbReference type="InterPro" id="IPR037293">
    <property type="entry name" value="Gal_Oxidase_central_sf"/>
</dbReference>
<proteinExistence type="predicted"/>
<protein>
    <submittedName>
        <fullName evidence="4">Kelch repeat-containing protein</fullName>
    </submittedName>
</protein>
<dbReference type="SMART" id="SM00612">
    <property type="entry name" value="Kelch"/>
    <property type="match status" value="6"/>
</dbReference>
<dbReference type="InterPro" id="IPR011043">
    <property type="entry name" value="Gal_Oxase/kelch_b-propeller"/>
</dbReference>
<dbReference type="Gene3D" id="2.130.10.80">
    <property type="entry name" value="Galactose oxidase/kelch, beta-propeller"/>
    <property type="match status" value="4"/>
</dbReference>
<reference evidence="4 5" key="1">
    <citation type="submission" date="2024-09" db="EMBL/GenBank/DDBJ databases">
        <title>The Natural Products Discovery Center: Release of the First 8490 Sequenced Strains for Exploring Actinobacteria Biosynthetic Diversity.</title>
        <authorList>
            <person name="Kalkreuter E."/>
            <person name="Kautsar S.A."/>
            <person name="Yang D."/>
            <person name="Bader C.D."/>
            <person name="Teijaro C.N."/>
            <person name="Fluegel L."/>
            <person name="Davis C.M."/>
            <person name="Simpson J.R."/>
            <person name="Lauterbach L."/>
            <person name="Steele A.D."/>
            <person name="Gui C."/>
            <person name="Meng S."/>
            <person name="Li G."/>
            <person name="Viehrig K."/>
            <person name="Ye F."/>
            <person name="Su P."/>
            <person name="Kiefer A.F."/>
            <person name="Nichols A."/>
            <person name="Cepeda A.J."/>
            <person name="Yan W."/>
            <person name="Fan B."/>
            <person name="Jiang Y."/>
            <person name="Adhikari A."/>
            <person name="Zheng C.-J."/>
            <person name="Schuster L."/>
            <person name="Cowan T.M."/>
            <person name="Smanski M.J."/>
            <person name="Chevrette M.G."/>
            <person name="De Carvalho L.P.S."/>
            <person name="Shen B."/>
        </authorList>
    </citation>
    <scope>NUCLEOTIDE SEQUENCE [LARGE SCALE GENOMIC DNA]</scope>
    <source>
        <strain evidence="4 5">NPDC056472</strain>
    </source>
</reference>
<keyword evidence="2" id="KW-0677">Repeat</keyword>
<sequence length="381" mass="39696">MSRGRWAPAGELPWERNLFGAASSAVRLADGRVLIAGGGDDRLAAQDGTALFDPRSAAWTGAAPLREARRMHSTTLLADGRVLVAGGSGGPQSYPDRALATAEVYDPVRRSWSDGGRMAQARCGHSATLLPDGRVLVAGGTAARSPDSERSLASAELFDPKSGRWTPTGPMLDARSFHPSASLPDGTVLVAGGWAATRRDWRGGAGLAYCERYDPATGRWTPTGGFAAARSGHRLTALADGTVLATGGGDPDAGSQGRPDPYSRATAERYDPATGSWSREADMPCGRALHEAVRLPTGEVLVVGGTNDALGDAGYRSAARYDPRFGTWSEEPGMAVGRADFAAALLADGRVLVVGGTERTGPATPSGSYLRLTRTSELFTT</sequence>
<name>A0ABW6J0U2_STRWE</name>
<keyword evidence="5" id="KW-1185">Reference proteome</keyword>